<dbReference type="PANTHER" id="PTHR13144:SF0">
    <property type="entry name" value="PROTEIN TEX261"/>
    <property type="match status" value="1"/>
</dbReference>
<dbReference type="GO" id="GO:0097020">
    <property type="term" value="F:COPII receptor activity"/>
    <property type="evidence" value="ECO:0007669"/>
    <property type="project" value="InterPro"/>
</dbReference>
<evidence type="ECO:0000256" key="2">
    <source>
        <dbReference type="ARBA" id="ARBA00008096"/>
    </source>
</evidence>
<evidence type="ECO:0000313" key="9">
    <source>
        <dbReference type="WBParaSite" id="PSAMB.scaffold587size46473.g7217.t1"/>
    </source>
</evidence>
<evidence type="ECO:0000256" key="5">
    <source>
        <dbReference type="ARBA" id="ARBA00022989"/>
    </source>
</evidence>
<dbReference type="InterPro" id="IPR007277">
    <property type="entry name" value="Svp26/Tex261"/>
</dbReference>
<dbReference type="GO" id="GO:0030134">
    <property type="term" value="C:COPII-coated ER to Golgi transport vesicle"/>
    <property type="evidence" value="ECO:0007669"/>
    <property type="project" value="TreeGrafter"/>
</dbReference>
<proteinExistence type="inferred from homology"/>
<evidence type="ECO:0000256" key="3">
    <source>
        <dbReference type="ARBA" id="ARBA00017877"/>
    </source>
</evidence>
<keyword evidence="5 7" id="KW-1133">Transmembrane helix</keyword>
<keyword evidence="4 7" id="KW-0812">Transmembrane</keyword>
<dbReference type="WBParaSite" id="PSAMB.scaffold587size46473.g7217.t1">
    <property type="protein sequence ID" value="PSAMB.scaffold587size46473.g7217.t1"/>
    <property type="gene ID" value="PSAMB.scaffold587size46473.g7217"/>
</dbReference>
<dbReference type="GO" id="GO:0000139">
    <property type="term" value="C:Golgi membrane"/>
    <property type="evidence" value="ECO:0007669"/>
    <property type="project" value="TreeGrafter"/>
</dbReference>
<protein>
    <recommendedName>
        <fullName evidence="3">Protein TEX261</fullName>
    </recommendedName>
</protein>
<comment type="similarity">
    <text evidence="2">Belongs to the SVP26 family.</text>
</comment>
<keyword evidence="8" id="KW-1185">Reference proteome</keyword>
<evidence type="ECO:0000256" key="1">
    <source>
        <dbReference type="ARBA" id="ARBA00004141"/>
    </source>
</evidence>
<name>A0A914WZM5_9BILA</name>
<accession>A0A914WZM5</accession>
<dbReference type="GO" id="GO:0006888">
    <property type="term" value="P:endoplasmic reticulum to Golgi vesicle-mediated transport"/>
    <property type="evidence" value="ECO:0007669"/>
    <property type="project" value="InterPro"/>
</dbReference>
<dbReference type="Pfam" id="PF04148">
    <property type="entry name" value="Erv26"/>
    <property type="match status" value="1"/>
</dbReference>
<evidence type="ECO:0000256" key="6">
    <source>
        <dbReference type="ARBA" id="ARBA00023136"/>
    </source>
</evidence>
<comment type="subcellular location">
    <subcellularLocation>
        <location evidence="1">Membrane</location>
        <topology evidence="1">Multi-pass membrane protein</topology>
    </subcellularLocation>
</comment>
<feature type="transmembrane region" description="Helical" evidence="7">
    <location>
        <begin position="67"/>
        <end position="84"/>
    </location>
</feature>
<dbReference type="AlphaFoldDB" id="A0A914WZM5"/>
<reference evidence="9" key="1">
    <citation type="submission" date="2022-11" db="UniProtKB">
        <authorList>
            <consortium name="WormBaseParasite"/>
        </authorList>
    </citation>
    <scope>IDENTIFICATION</scope>
</reference>
<evidence type="ECO:0000256" key="4">
    <source>
        <dbReference type="ARBA" id="ARBA00022692"/>
    </source>
</evidence>
<evidence type="ECO:0000313" key="8">
    <source>
        <dbReference type="Proteomes" id="UP000887566"/>
    </source>
</evidence>
<feature type="transmembrane region" description="Helical" evidence="7">
    <location>
        <begin position="43"/>
        <end position="61"/>
    </location>
</feature>
<evidence type="ECO:0000256" key="7">
    <source>
        <dbReference type="SAM" id="Phobius"/>
    </source>
</evidence>
<keyword evidence="6 7" id="KW-0472">Membrane</keyword>
<sequence length="241" mass="26931">MWFMTGIVYLGTFLQISFLTLGLAAALYYLAELVEEFSTIARRAMYFLVATVAVANIGLLLFEDFPWYVGAIGLVAQAAHWSLLRHFPAFNYASVGFVATIVCVIAGHILAFRFFAENFHETNEVISYFVVYQWLVPFGLLVSTSANDQTLPSQIGRANLGIALDDGSFDEIVPFLRILTLHVPREKCSTAQHQLTCCIIHVYLLHYCAHQVIFKFIYYSRLIAFAPSSSAFAAPAMWSSG</sequence>
<organism evidence="8 9">
    <name type="scientific">Plectus sambesii</name>
    <dbReference type="NCBI Taxonomy" id="2011161"/>
    <lineage>
        <taxon>Eukaryota</taxon>
        <taxon>Metazoa</taxon>
        <taxon>Ecdysozoa</taxon>
        <taxon>Nematoda</taxon>
        <taxon>Chromadorea</taxon>
        <taxon>Plectida</taxon>
        <taxon>Plectina</taxon>
        <taxon>Plectoidea</taxon>
        <taxon>Plectidae</taxon>
        <taxon>Plectus</taxon>
    </lineage>
</organism>
<feature type="transmembrane region" description="Helical" evidence="7">
    <location>
        <begin position="6"/>
        <end position="31"/>
    </location>
</feature>
<dbReference type="Proteomes" id="UP000887566">
    <property type="component" value="Unplaced"/>
</dbReference>
<feature type="transmembrane region" description="Helical" evidence="7">
    <location>
        <begin position="91"/>
        <end position="114"/>
    </location>
</feature>
<dbReference type="PANTHER" id="PTHR13144">
    <property type="entry name" value="TEX261 PROTEIN"/>
    <property type="match status" value="1"/>
</dbReference>
<dbReference type="GO" id="GO:0005789">
    <property type="term" value="C:endoplasmic reticulum membrane"/>
    <property type="evidence" value="ECO:0007669"/>
    <property type="project" value="TreeGrafter"/>
</dbReference>